<proteinExistence type="predicted"/>
<comment type="caution">
    <text evidence="5">The sequence shown here is derived from an EMBL/GenBank/DDBJ whole genome shotgun (WGS) entry which is preliminary data.</text>
</comment>
<dbReference type="InterPro" id="IPR049730">
    <property type="entry name" value="SNF2/RAD54-like_C"/>
</dbReference>
<dbReference type="AlphaFoldDB" id="A0AA88GBQ9"/>
<protein>
    <submittedName>
        <fullName evidence="5">Uncharacterized protein</fullName>
    </submittedName>
</protein>
<feature type="compositionally biased region" description="Basic and acidic residues" evidence="2">
    <location>
        <begin position="17"/>
        <end position="27"/>
    </location>
</feature>
<dbReference type="GeneID" id="68106129"/>
<feature type="domain" description="Helicase ATP-binding" evidence="3">
    <location>
        <begin position="159"/>
        <end position="332"/>
    </location>
</feature>
<dbReference type="SMART" id="SM00490">
    <property type="entry name" value="HELICc"/>
    <property type="match status" value="1"/>
</dbReference>
<dbReference type="PROSITE" id="PS51192">
    <property type="entry name" value="HELICASE_ATP_BIND_1"/>
    <property type="match status" value="1"/>
</dbReference>
<dbReference type="Pfam" id="PF00271">
    <property type="entry name" value="Helicase_C"/>
    <property type="match status" value="1"/>
</dbReference>
<feature type="domain" description="Helicase C-terminal" evidence="4">
    <location>
        <begin position="490"/>
        <end position="636"/>
    </location>
</feature>
<reference evidence="5 6" key="1">
    <citation type="journal article" date="2018" name="BMC Genomics">
        <title>The genome of Naegleria lovaniensis, the basis for a comparative approach to unravel pathogenicity factors of the human pathogenic amoeba N. fowleri.</title>
        <authorList>
            <person name="Liechti N."/>
            <person name="Schurch N."/>
            <person name="Bruggmann R."/>
            <person name="Wittwer M."/>
        </authorList>
    </citation>
    <scope>NUCLEOTIDE SEQUENCE [LARGE SCALE GENOMIC DNA]</scope>
    <source>
        <strain evidence="5 6">ATCC 30569</strain>
    </source>
</reference>
<dbReference type="InterPro" id="IPR027417">
    <property type="entry name" value="P-loop_NTPase"/>
</dbReference>
<dbReference type="PROSITE" id="PS51194">
    <property type="entry name" value="HELICASE_CTER"/>
    <property type="match status" value="1"/>
</dbReference>
<dbReference type="InterPro" id="IPR038718">
    <property type="entry name" value="SNF2-like_sf"/>
</dbReference>
<dbReference type="InterPro" id="IPR000330">
    <property type="entry name" value="SNF2_N"/>
</dbReference>
<dbReference type="SMART" id="SM00487">
    <property type="entry name" value="DEXDc"/>
    <property type="match status" value="1"/>
</dbReference>
<evidence type="ECO:0000313" key="5">
    <source>
        <dbReference type="EMBL" id="KAG2372668.1"/>
    </source>
</evidence>
<dbReference type="Gene3D" id="3.40.50.300">
    <property type="entry name" value="P-loop containing nucleotide triphosphate hydrolases"/>
    <property type="match status" value="1"/>
</dbReference>
<dbReference type="PANTHER" id="PTHR10799">
    <property type="entry name" value="SNF2/RAD54 HELICASE FAMILY"/>
    <property type="match status" value="1"/>
</dbReference>
<feature type="compositionally biased region" description="Acidic residues" evidence="2">
    <location>
        <begin position="28"/>
        <end position="49"/>
    </location>
</feature>
<dbReference type="Proteomes" id="UP000816034">
    <property type="component" value="Unassembled WGS sequence"/>
</dbReference>
<dbReference type="Pfam" id="PF00176">
    <property type="entry name" value="SNF2-rel_dom"/>
    <property type="match status" value="1"/>
</dbReference>
<dbReference type="GO" id="GO:0005524">
    <property type="term" value="F:ATP binding"/>
    <property type="evidence" value="ECO:0007669"/>
    <property type="project" value="InterPro"/>
</dbReference>
<sequence>MTQNKRSHTPNNTSDSSDLKSSKRVKSDEEETIQTSDEENDDELSDDDETHLNSKAHQLDVILKVTSRTITLLNKANKVISIPNDDENKLQFGITEPLIEEYNHKIANKYLMSSSSSESPTSPNTFDETDMSIFLFTMYSNNSGLSLHKYQTEGVLWLLKNYLERKNVILADDMGIGKTVQVISTINYLIKFEKIKGPFLIVVPKSILGNWVNEFKKWQVEPINVLAYYGSIEKKRALQKYAVFVDESIQNRYLLPNVVITTKESLSRQHVFDTIYWKYIVIDEAHFLSNQNSKVYKKMKQLKSEAILLLTGTPLQNNLSQFYSLLKFLNQTKPFNDSLKDFKKLYETNIKEFGSRIKQIMLRRNKEEVLSNVIKPKEEYILLLEPTPLQEDCFRFVREQMEEEDDAENSLQNVIDCMKIANHPFIYLLDKSSHVFSNDLSTKSSTSQTPAYASETDPIFNSQYFSKFLSTLTREYMLKKVIQTSSKFIVLDYLLEKHFSEQNKVVIFSQYTTTLDMIEYYLICKNYRYQRLDGSKSMEERELSIESFQHENSQDFVFLLSTKAGGLGLNLVSANVVIEFDMMWNPHNDDQATNRCHRIGQTKTVYVYKFLIRNSIEEKVLQFAHEKLTMATKVSSHMKRNSSIDIDYYNSNILSRMKNKELKAILQQKKKHKDYYSISTMYTQWKEYDYQSQFLNLTLDNAFTWYSNDDIQSLISIYQKYPNMEYLLNYSSTQRPQRHGNHWSGDLIKIYHSKFLEKMLMELNDIVLTASNKSHPKGTSITTSTRRCSFFNIEIENDDFLIVPFNTFLQIHKYYTDEDFEQVLKSGCKSTKNRQFLQHLSPLLSLEELDILFDKYLDMKNIVERIQELTICELSDREYLKQMVQLLLELGACISKNFHKPYHIKQVWEWIQNHLNISDDMHQVYLSVMEQRTTTIQQLDRNSRKKKPSRK</sequence>
<keyword evidence="6" id="KW-1185">Reference proteome</keyword>
<dbReference type="CDD" id="cd17919">
    <property type="entry name" value="DEXHc_Snf"/>
    <property type="match status" value="1"/>
</dbReference>
<evidence type="ECO:0000313" key="6">
    <source>
        <dbReference type="Proteomes" id="UP000816034"/>
    </source>
</evidence>
<evidence type="ECO:0000259" key="4">
    <source>
        <dbReference type="PROSITE" id="PS51194"/>
    </source>
</evidence>
<dbReference type="Gene3D" id="3.40.50.10810">
    <property type="entry name" value="Tandem AAA-ATPase domain"/>
    <property type="match status" value="1"/>
</dbReference>
<keyword evidence="1" id="KW-0378">Hydrolase</keyword>
<feature type="region of interest" description="Disordered" evidence="2">
    <location>
        <begin position="1"/>
        <end position="49"/>
    </location>
</feature>
<organism evidence="5 6">
    <name type="scientific">Naegleria lovaniensis</name>
    <name type="common">Amoeba</name>
    <dbReference type="NCBI Taxonomy" id="51637"/>
    <lineage>
        <taxon>Eukaryota</taxon>
        <taxon>Discoba</taxon>
        <taxon>Heterolobosea</taxon>
        <taxon>Tetramitia</taxon>
        <taxon>Eutetramitia</taxon>
        <taxon>Vahlkampfiidae</taxon>
        <taxon>Naegleria</taxon>
    </lineage>
</organism>
<dbReference type="InterPro" id="IPR014001">
    <property type="entry name" value="Helicase_ATP-bd"/>
</dbReference>
<dbReference type="SUPFAM" id="SSF52540">
    <property type="entry name" value="P-loop containing nucleoside triphosphate hydrolases"/>
    <property type="match status" value="2"/>
</dbReference>
<dbReference type="InterPro" id="IPR001650">
    <property type="entry name" value="Helicase_C-like"/>
</dbReference>
<dbReference type="GO" id="GO:0016787">
    <property type="term" value="F:hydrolase activity"/>
    <property type="evidence" value="ECO:0007669"/>
    <property type="project" value="UniProtKB-KW"/>
</dbReference>
<evidence type="ECO:0000256" key="2">
    <source>
        <dbReference type="SAM" id="MobiDB-lite"/>
    </source>
</evidence>
<dbReference type="CDD" id="cd18793">
    <property type="entry name" value="SF2_C_SNF"/>
    <property type="match status" value="1"/>
</dbReference>
<evidence type="ECO:0000256" key="1">
    <source>
        <dbReference type="ARBA" id="ARBA00022801"/>
    </source>
</evidence>
<evidence type="ECO:0000259" key="3">
    <source>
        <dbReference type="PROSITE" id="PS51192"/>
    </source>
</evidence>
<gene>
    <name evidence="5" type="ORF">C9374_013676</name>
</gene>
<dbReference type="EMBL" id="PYSW02000071">
    <property type="protein sequence ID" value="KAG2372668.1"/>
    <property type="molecule type" value="Genomic_DNA"/>
</dbReference>
<dbReference type="RefSeq" id="XP_044541843.1">
    <property type="nucleotide sequence ID" value="XM_044689578.1"/>
</dbReference>
<name>A0AA88GBQ9_NAELO</name>
<accession>A0AA88GBQ9</accession>